<evidence type="ECO:0000256" key="2">
    <source>
        <dbReference type="ARBA" id="ARBA00022576"/>
    </source>
</evidence>
<dbReference type="InterPro" id="IPR015424">
    <property type="entry name" value="PyrdxlP-dep_Trfase"/>
</dbReference>
<feature type="domain" description="Aminotransferase class V" evidence="8">
    <location>
        <begin position="145"/>
        <end position="322"/>
    </location>
</feature>
<dbReference type="Gene3D" id="3.40.640.10">
    <property type="entry name" value="Type I PLP-dependent aspartate aminotransferase-like (Major domain)"/>
    <property type="match status" value="1"/>
</dbReference>
<dbReference type="InterPro" id="IPR000192">
    <property type="entry name" value="Aminotrans_V_dom"/>
</dbReference>
<evidence type="ECO:0000256" key="4">
    <source>
        <dbReference type="ARBA" id="ARBA00022898"/>
    </source>
</evidence>
<dbReference type="EC" id="2.6.1.37" evidence="7"/>
<dbReference type="GO" id="GO:0047304">
    <property type="term" value="F:2-aminoethylphosphonate-pyruvate transaminase activity"/>
    <property type="evidence" value="ECO:0007669"/>
    <property type="project" value="UniProtKB-EC"/>
</dbReference>
<dbReference type="NCBIfam" id="TIGR02326">
    <property type="entry name" value="transamin_PhnW"/>
    <property type="match status" value="1"/>
</dbReference>
<dbReference type="InterPro" id="IPR015422">
    <property type="entry name" value="PyrdxlP-dep_Trfase_small"/>
</dbReference>
<keyword evidence="3 7" id="KW-0808">Transferase</keyword>
<dbReference type="Pfam" id="PF00266">
    <property type="entry name" value="Aminotran_5"/>
    <property type="match status" value="1"/>
</dbReference>
<comment type="cofactor">
    <cofactor evidence="1 7">
        <name>pyridoxal 5'-phosphate</name>
        <dbReference type="ChEBI" id="CHEBI:597326"/>
    </cofactor>
</comment>
<dbReference type="PANTHER" id="PTHR42778:SF1">
    <property type="entry name" value="2-AMINOETHYLPHOSPHONATE--PYRUVATE TRANSAMINASE"/>
    <property type="match status" value="1"/>
</dbReference>
<dbReference type="InterPro" id="IPR015421">
    <property type="entry name" value="PyrdxlP-dep_Trfase_major"/>
</dbReference>
<evidence type="ECO:0000256" key="6">
    <source>
        <dbReference type="ARBA" id="ARBA00049460"/>
    </source>
</evidence>
<evidence type="ECO:0000256" key="1">
    <source>
        <dbReference type="ARBA" id="ARBA00001933"/>
    </source>
</evidence>
<dbReference type="HAMAP" id="MF_01376">
    <property type="entry name" value="PhnW_aminotrans_5"/>
    <property type="match status" value="1"/>
</dbReference>
<dbReference type="InterPro" id="IPR012703">
    <property type="entry name" value="NH2EtPonate_pyrv_transaminase"/>
</dbReference>
<comment type="subunit">
    <text evidence="7">Homodimer.</text>
</comment>
<keyword evidence="5 7" id="KW-0670">Pyruvate</keyword>
<comment type="caution">
    <text evidence="9">The sequence shown here is derived from an EMBL/GenBank/DDBJ whole genome shotgun (WGS) entry which is preliminary data.</text>
</comment>
<comment type="similarity">
    <text evidence="7">Belongs to the class-V pyridoxal-phosphate-dependent aminotransferase family. PhnW subfamily.</text>
</comment>
<comment type="catalytic activity">
    <reaction evidence="6 7">
        <text>(2-aminoethyl)phosphonate + pyruvate = phosphonoacetaldehyde + L-alanine</text>
        <dbReference type="Rhea" id="RHEA:17021"/>
        <dbReference type="ChEBI" id="CHEBI:15361"/>
        <dbReference type="ChEBI" id="CHEBI:57418"/>
        <dbReference type="ChEBI" id="CHEBI:57972"/>
        <dbReference type="ChEBI" id="CHEBI:58383"/>
        <dbReference type="EC" id="2.6.1.37"/>
    </reaction>
</comment>
<dbReference type="Proteomes" id="UP001629274">
    <property type="component" value="Unassembled WGS sequence"/>
</dbReference>
<evidence type="ECO:0000256" key="3">
    <source>
        <dbReference type="ARBA" id="ARBA00022679"/>
    </source>
</evidence>
<evidence type="ECO:0000259" key="8">
    <source>
        <dbReference type="Pfam" id="PF00266"/>
    </source>
</evidence>
<dbReference type="SUPFAM" id="SSF53383">
    <property type="entry name" value="PLP-dependent transferases"/>
    <property type="match status" value="1"/>
</dbReference>
<evidence type="ECO:0000256" key="5">
    <source>
        <dbReference type="ARBA" id="ARBA00023317"/>
    </source>
</evidence>
<dbReference type="PIRSF" id="PIRSF000524">
    <property type="entry name" value="SPT"/>
    <property type="match status" value="1"/>
</dbReference>
<evidence type="ECO:0000313" key="9">
    <source>
        <dbReference type="EMBL" id="MFM0238581.1"/>
    </source>
</evidence>
<dbReference type="InterPro" id="IPR024169">
    <property type="entry name" value="SP_NH2Trfase/AEP_transaminase"/>
</dbReference>
<dbReference type="PANTHER" id="PTHR42778">
    <property type="entry name" value="2-AMINOETHYLPHOSPHONATE--PYRUVATE TRANSAMINASE"/>
    <property type="match status" value="1"/>
</dbReference>
<dbReference type="RefSeq" id="WP_408260657.1">
    <property type="nucleotide sequence ID" value="NZ_JAQQCK010000003.1"/>
</dbReference>
<keyword evidence="10" id="KW-1185">Reference proteome</keyword>
<reference evidence="9 10" key="1">
    <citation type="journal article" date="2024" name="Chem. Sci.">
        <title>Discovery of megapolipeptins by genome mining of a Burkholderiales bacteria collection.</title>
        <authorList>
            <person name="Paulo B.S."/>
            <person name="Recchia M.J.J."/>
            <person name="Lee S."/>
            <person name="Fergusson C.H."/>
            <person name="Romanowski S.B."/>
            <person name="Hernandez A."/>
            <person name="Krull N."/>
            <person name="Liu D.Y."/>
            <person name="Cavanagh H."/>
            <person name="Bos A."/>
            <person name="Gray C.A."/>
            <person name="Murphy B.T."/>
            <person name="Linington R.G."/>
            <person name="Eustaquio A.S."/>
        </authorList>
    </citation>
    <scope>NUCLEOTIDE SEQUENCE [LARGE SCALE GENOMIC DNA]</scope>
    <source>
        <strain evidence="9 10">RL17-351-BIE-A</strain>
    </source>
</reference>
<organism evidence="9 10">
    <name type="scientific">Paraburkholderia phytofirmans</name>
    <dbReference type="NCBI Taxonomy" id="261302"/>
    <lineage>
        <taxon>Bacteria</taxon>
        <taxon>Pseudomonadati</taxon>
        <taxon>Pseudomonadota</taxon>
        <taxon>Betaproteobacteria</taxon>
        <taxon>Burkholderiales</taxon>
        <taxon>Burkholderiaceae</taxon>
        <taxon>Paraburkholderia</taxon>
    </lineage>
</organism>
<comment type="function">
    <text evidence="7">Involved in phosphonate degradation.</text>
</comment>
<accession>A0ABW9BHD3</accession>
<gene>
    <name evidence="7" type="primary">phnW</name>
    <name evidence="9" type="ORF">PQR03_10610</name>
</gene>
<dbReference type="NCBIfam" id="TIGR03301">
    <property type="entry name" value="PhnW-AepZ"/>
    <property type="match status" value="1"/>
</dbReference>
<dbReference type="Gene3D" id="3.90.1150.10">
    <property type="entry name" value="Aspartate Aminotransferase, domain 1"/>
    <property type="match status" value="1"/>
</dbReference>
<keyword evidence="2 7" id="KW-0032">Aminotransferase</keyword>
<evidence type="ECO:0000256" key="7">
    <source>
        <dbReference type="HAMAP-Rule" id="MF_01376"/>
    </source>
</evidence>
<name>A0ABW9BHD3_9BURK</name>
<evidence type="ECO:0000313" key="10">
    <source>
        <dbReference type="Proteomes" id="UP001629274"/>
    </source>
</evidence>
<feature type="modified residue" description="N6-(pyridoxal phosphate)lysine" evidence="7">
    <location>
        <position position="217"/>
    </location>
</feature>
<dbReference type="EMBL" id="JAQQDR010000003">
    <property type="protein sequence ID" value="MFM0238581.1"/>
    <property type="molecule type" value="Genomic_DNA"/>
</dbReference>
<proteinExistence type="inferred from homology"/>
<keyword evidence="4 7" id="KW-0663">Pyridoxal phosphate</keyword>
<protein>
    <recommendedName>
        <fullName evidence="7">2-aminoethylphosphonate--pyruvate transaminase</fullName>
        <ecNumber evidence="7">2.6.1.37</ecNumber>
    </recommendedName>
    <alternativeName>
        <fullName evidence="7">2-aminoethylphosphonate aminotransferase</fullName>
    </alternativeName>
    <alternativeName>
        <fullName evidence="7">AEP transaminase</fullName>
        <shortName evidence="7">AEPT</shortName>
    </alternativeName>
</protein>
<dbReference type="NCBIfam" id="NF010006">
    <property type="entry name" value="PRK13479.1"/>
    <property type="match status" value="1"/>
</dbReference>
<sequence length="410" mass="44251">MDSVIDRSPAVNAAGSSAVTCAAPAKGEPYLLTPGPLTTAFSTKEAMLRDWGSWDGDFRAMTALLRSSLLEIAGDTAGDYDCVPLQGSGSYCVEAMLGSLIPRDGHALVLANGAYGKRIATTLGYLGRAYTLLDKGDYLPPRGAEIEHMLDADPRITHVVAVHCETSSGILNPLEEIAAATAKKSRKLLIDSMSAFGAVPLDVREIACEAFVSSANKCIEGVPGFGFVIARKSALQEAKGRSHSLALDVHDQWDVMNRTGQWRFTPPTHTVAAFIEALRLHKLEGGQAGRLARYANNRDVLVAGMHELGFEPLLNARWRSPIIVTFFAPAHPSFSFEQFYELMKQQGFIIYPGKLTVVDSFRIGCIGQVDEHVMRRVVAACGNALRTMGVEHAAPPVVALDERKRLADAA</sequence>